<feature type="non-terminal residue" evidence="3">
    <location>
        <position position="181"/>
    </location>
</feature>
<sequence>MHIEHEPFLFYIAVDHAVKTHTYLIGEIDSARFIWKPILNNIAKRCTLKRIIKKLGQKYFILLCKWCLNQSAAKRSRYIELEEENEDLLDEVDLFHANDRKLSVNAFKTRTIIKDSMRTHERSCLPNVTVETICNYTNIKSIFHMLEFAIKQQEEVLNVEGDSSINSEISDSDFDSDSAGK</sequence>
<keyword evidence="1" id="KW-0175">Coiled coil</keyword>
<proteinExistence type="predicted"/>
<dbReference type="AlphaFoldDB" id="A0A0D8XIL0"/>
<reference evidence="3 4" key="1">
    <citation type="submission" date="2013-11" db="EMBL/GenBank/DDBJ databases">
        <title>Draft genome of the bovine lungworm Dictyocaulus viviparus.</title>
        <authorList>
            <person name="Mitreva M."/>
        </authorList>
    </citation>
    <scope>NUCLEOTIDE SEQUENCE [LARGE SCALE GENOMIC DNA]</scope>
    <source>
        <strain evidence="3 4">HannoverDv2000</strain>
    </source>
</reference>
<dbReference type="Proteomes" id="UP000053766">
    <property type="component" value="Unassembled WGS sequence"/>
</dbReference>
<evidence type="ECO:0000256" key="1">
    <source>
        <dbReference type="SAM" id="Coils"/>
    </source>
</evidence>
<evidence type="ECO:0000313" key="3">
    <source>
        <dbReference type="EMBL" id="KJH42151.1"/>
    </source>
</evidence>
<organism evidence="3 4">
    <name type="scientific">Dictyocaulus viviparus</name>
    <name type="common">Bovine lungworm</name>
    <dbReference type="NCBI Taxonomy" id="29172"/>
    <lineage>
        <taxon>Eukaryota</taxon>
        <taxon>Metazoa</taxon>
        <taxon>Ecdysozoa</taxon>
        <taxon>Nematoda</taxon>
        <taxon>Chromadorea</taxon>
        <taxon>Rhabditida</taxon>
        <taxon>Rhabditina</taxon>
        <taxon>Rhabditomorpha</taxon>
        <taxon>Strongyloidea</taxon>
        <taxon>Metastrongylidae</taxon>
        <taxon>Dictyocaulus</taxon>
    </lineage>
</organism>
<name>A0A0D8XIL0_DICVI</name>
<dbReference type="EMBL" id="KN716702">
    <property type="protein sequence ID" value="KJH42151.1"/>
    <property type="molecule type" value="Genomic_DNA"/>
</dbReference>
<feature type="region of interest" description="Disordered" evidence="2">
    <location>
        <begin position="162"/>
        <end position="181"/>
    </location>
</feature>
<accession>A0A0D8XIL0</accession>
<reference evidence="4" key="2">
    <citation type="journal article" date="2016" name="Sci. Rep.">
        <title>Dictyocaulus viviparus genome, variome and transcriptome elucidate lungworm biology and support future intervention.</title>
        <authorList>
            <person name="McNulty S.N."/>
            <person name="Strube C."/>
            <person name="Rosa B.A."/>
            <person name="Martin J.C."/>
            <person name="Tyagi R."/>
            <person name="Choi Y.J."/>
            <person name="Wang Q."/>
            <person name="Hallsworth Pepin K."/>
            <person name="Zhang X."/>
            <person name="Ozersky P."/>
            <person name="Wilson R.K."/>
            <person name="Sternberg P.W."/>
            <person name="Gasser R.B."/>
            <person name="Mitreva M."/>
        </authorList>
    </citation>
    <scope>NUCLEOTIDE SEQUENCE [LARGE SCALE GENOMIC DNA]</scope>
    <source>
        <strain evidence="4">HannoverDv2000</strain>
    </source>
</reference>
<evidence type="ECO:0000256" key="2">
    <source>
        <dbReference type="SAM" id="MobiDB-lite"/>
    </source>
</evidence>
<evidence type="ECO:0000313" key="4">
    <source>
        <dbReference type="Proteomes" id="UP000053766"/>
    </source>
</evidence>
<gene>
    <name evidence="3" type="ORF">DICVIV_11857</name>
</gene>
<keyword evidence="4" id="KW-1185">Reference proteome</keyword>
<feature type="compositionally biased region" description="Acidic residues" evidence="2">
    <location>
        <begin position="170"/>
        <end position="181"/>
    </location>
</feature>
<protein>
    <submittedName>
        <fullName evidence="3">Uncharacterized protein</fullName>
    </submittedName>
</protein>
<feature type="coiled-coil region" evidence="1">
    <location>
        <begin position="71"/>
        <end position="98"/>
    </location>
</feature>